<dbReference type="CDD" id="cd22343">
    <property type="entry name" value="PDDEXK_lambda_exonuclease-like"/>
    <property type="match status" value="1"/>
</dbReference>
<dbReference type="InterPro" id="IPR049012">
    <property type="entry name" value="Mutator_transp_dom"/>
</dbReference>
<evidence type="ECO:0008006" key="6">
    <source>
        <dbReference type="Google" id="ProtNLM"/>
    </source>
</evidence>
<organism evidence="4 5">
    <name type="scientific">Euphydryas editha</name>
    <name type="common">Edith's checkerspot</name>
    <dbReference type="NCBI Taxonomy" id="104508"/>
    <lineage>
        <taxon>Eukaryota</taxon>
        <taxon>Metazoa</taxon>
        <taxon>Ecdysozoa</taxon>
        <taxon>Arthropoda</taxon>
        <taxon>Hexapoda</taxon>
        <taxon>Insecta</taxon>
        <taxon>Pterygota</taxon>
        <taxon>Neoptera</taxon>
        <taxon>Endopterygota</taxon>
        <taxon>Lepidoptera</taxon>
        <taxon>Glossata</taxon>
        <taxon>Ditrysia</taxon>
        <taxon>Papilionoidea</taxon>
        <taxon>Nymphalidae</taxon>
        <taxon>Nymphalinae</taxon>
        <taxon>Euphydryas</taxon>
    </lineage>
</organism>
<dbReference type="SUPFAM" id="SSF52980">
    <property type="entry name" value="Restriction endonuclease-like"/>
    <property type="match status" value="1"/>
</dbReference>
<feature type="region of interest" description="Disordered" evidence="1">
    <location>
        <begin position="861"/>
        <end position="883"/>
    </location>
</feature>
<dbReference type="GO" id="GO:0006281">
    <property type="term" value="P:DNA repair"/>
    <property type="evidence" value="ECO:0007669"/>
    <property type="project" value="UniProtKB-ARBA"/>
</dbReference>
<feature type="compositionally biased region" description="Polar residues" evidence="1">
    <location>
        <begin position="861"/>
        <end position="879"/>
    </location>
</feature>
<sequence length="923" mass="104668">MANKKKNKISISTSRRRSVKKRFMKKPINQPVAMITRTPLKEILPLNYDAPSNDGLKLNNPDEENTDASNAEHIDEYVKQVDDFPLTVEVQMENHEDQPISGRRIVDLNYFLSQLQEKSNHIGLFDCKAGNFEIIGERRNGLFSKLKLKCNLCQNIVEIDTENPKNPDTVNVNVAAATGIIATGIGHSQFEELFSALDMPAFTSGSYAKLQDIVYDNWEKTAAESMKAAANREKEAAITEGRVKDDMALIDVYVDGAWCSRSYGNNYRANSGAAAIIGAKYKQVLYMAVKNKYCLLCARADKKGMEPKKHTCYKNYSGSSSAMEADIICDGFKASKEMYNIIYARMIADGDSSTYAKVLKANPYNNHTVEKIECRNHILRNFCNKLRAVAKDTKYPLAHRKTLNNVKIMSMRKMIVKSIKHHNKSHAPKSIAISLLHNDIVNSIEHGYGNHRLCSDYNCIKEKGITDNTINSVQNSTFLFRLNAIIATTANKARSLIEDMDTNTVECFNSVIAKFIGGKRVNFSSRRGYQARCAAAVISFNNETSLSAVQKSILGKSPKGKVLEIERRKSLKRMFSFHQEHPTRKLRRFNEVFQHNYGPACSAPDMSSEQLDQAKKDFLVRLKNLTEDKETIQKNTILQRHSSEWIDLRKKLVTASNFGAICKRQKYRSTAPLVKKILYTSNLAHVKSVAHGIENENQAIQQMALQENLTIEPCGLFIDKKYCYIGATPDGLVGEDCLVEVKCPLTSFKTGINTAIEANKIQLFKYDKKSNTRSINKNSNWFYQVQGQLHVTGRKECIFGIWSGDNQPLLIERIYKDDKFWKINMEEKIVNFYLKALLPEIIDSRHTRGMSIRDIVLQDQSEPNTPEHGQNVSSHQLASENVDAENTPLEAEFNQQHEEYSSDSSITIQSRQFQCRNLNFNEF</sequence>
<gene>
    <name evidence="4" type="ORF">EEDITHA_LOCUS21225</name>
</gene>
<dbReference type="Gene3D" id="3.90.320.10">
    <property type="match status" value="1"/>
</dbReference>
<name>A0AAU9V793_EUPED</name>
<evidence type="ECO:0000313" key="4">
    <source>
        <dbReference type="EMBL" id="CAH2107172.1"/>
    </source>
</evidence>
<accession>A0AAU9V793</accession>
<dbReference type="PANTHER" id="PTHR46609:SF8">
    <property type="entry name" value="YQAJ VIRAL RECOMBINASE DOMAIN-CONTAINING PROTEIN"/>
    <property type="match status" value="1"/>
</dbReference>
<dbReference type="InterPro" id="IPR051703">
    <property type="entry name" value="NF-kappa-B_Signaling_Reg"/>
</dbReference>
<reference evidence="4" key="1">
    <citation type="submission" date="2022-03" db="EMBL/GenBank/DDBJ databases">
        <authorList>
            <person name="Tunstrom K."/>
        </authorList>
    </citation>
    <scope>NUCLEOTIDE SEQUENCE</scope>
</reference>
<evidence type="ECO:0000256" key="1">
    <source>
        <dbReference type="SAM" id="MobiDB-lite"/>
    </source>
</evidence>
<evidence type="ECO:0000259" key="2">
    <source>
        <dbReference type="Pfam" id="PF09588"/>
    </source>
</evidence>
<protein>
    <recommendedName>
        <fullName evidence="6">YqaJ viral recombinase domain-containing protein</fullName>
    </recommendedName>
</protein>
<dbReference type="AlphaFoldDB" id="A0AAU9V793"/>
<dbReference type="InterPro" id="IPR011604">
    <property type="entry name" value="PDDEXK-like_dom_sf"/>
</dbReference>
<proteinExistence type="predicted"/>
<dbReference type="Proteomes" id="UP001153954">
    <property type="component" value="Unassembled WGS sequence"/>
</dbReference>
<dbReference type="Pfam" id="PF20700">
    <property type="entry name" value="Mutator"/>
    <property type="match status" value="1"/>
</dbReference>
<dbReference type="InterPro" id="IPR019080">
    <property type="entry name" value="YqaJ_viral_recombinase"/>
</dbReference>
<feature type="region of interest" description="Disordered" evidence="1">
    <location>
        <begin position="1"/>
        <end position="20"/>
    </location>
</feature>
<dbReference type="Pfam" id="PF09588">
    <property type="entry name" value="YqaJ"/>
    <property type="match status" value="1"/>
</dbReference>
<dbReference type="PANTHER" id="PTHR46609">
    <property type="entry name" value="EXONUCLEASE, PHAGE-TYPE/RECB, C-TERMINAL DOMAIN-CONTAINING PROTEIN"/>
    <property type="match status" value="1"/>
</dbReference>
<feature type="domain" description="Mutator-like transposase" evidence="3">
    <location>
        <begin position="102"/>
        <end position="456"/>
    </location>
</feature>
<evidence type="ECO:0000313" key="5">
    <source>
        <dbReference type="Proteomes" id="UP001153954"/>
    </source>
</evidence>
<feature type="domain" description="YqaJ viral recombinase" evidence="2">
    <location>
        <begin position="644"/>
        <end position="794"/>
    </location>
</feature>
<dbReference type="EMBL" id="CAKOGL010000030">
    <property type="protein sequence ID" value="CAH2107172.1"/>
    <property type="molecule type" value="Genomic_DNA"/>
</dbReference>
<dbReference type="InterPro" id="IPR011335">
    <property type="entry name" value="Restrct_endonuc-II-like"/>
</dbReference>
<comment type="caution">
    <text evidence="4">The sequence shown here is derived from an EMBL/GenBank/DDBJ whole genome shotgun (WGS) entry which is preliminary data.</text>
</comment>
<keyword evidence="5" id="KW-1185">Reference proteome</keyword>
<evidence type="ECO:0000259" key="3">
    <source>
        <dbReference type="Pfam" id="PF20700"/>
    </source>
</evidence>